<name>A0A7J3M4U3_ARCFL</name>
<dbReference type="Pfam" id="PF03787">
    <property type="entry name" value="RAMPs"/>
    <property type="match status" value="1"/>
</dbReference>
<proteinExistence type="predicted"/>
<evidence type="ECO:0000259" key="2">
    <source>
        <dbReference type="Pfam" id="PF03787"/>
    </source>
</evidence>
<keyword evidence="1" id="KW-0051">Antiviral defense</keyword>
<evidence type="ECO:0000256" key="1">
    <source>
        <dbReference type="ARBA" id="ARBA00023118"/>
    </source>
</evidence>
<reference evidence="3" key="1">
    <citation type="journal article" date="2020" name="mSystems">
        <title>Genome- and Community-Level Interaction Insights into Carbon Utilization and Element Cycling Functions of Hydrothermarchaeota in Hydrothermal Sediment.</title>
        <authorList>
            <person name="Zhou Z."/>
            <person name="Liu Y."/>
            <person name="Xu W."/>
            <person name="Pan J."/>
            <person name="Luo Z.H."/>
            <person name="Li M."/>
        </authorList>
    </citation>
    <scope>NUCLEOTIDE SEQUENCE [LARGE SCALE GENOMIC DNA]</scope>
    <source>
        <strain evidence="3">SpSt-587</strain>
    </source>
</reference>
<comment type="caution">
    <text evidence="3">The sequence shown here is derived from an EMBL/GenBank/DDBJ whole genome shotgun (WGS) entry which is preliminary data.</text>
</comment>
<feature type="domain" description="CRISPR type III-associated protein" evidence="2">
    <location>
        <begin position="35"/>
        <end position="225"/>
    </location>
</feature>
<dbReference type="PANTHER" id="PTHR35579">
    <property type="entry name" value="CRISPR SYSTEM CMS ENDORIBONUCLEASE CSM3"/>
    <property type="match status" value="1"/>
</dbReference>
<evidence type="ECO:0000313" key="3">
    <source>
        <dbReference type="EMBL" id="HGT83748.1"/>
    </source>
</evidence>
<organism evidence="3">
    <name type="scientific">Archaeoglobus fulgidus</name>
    <dbReference type="NCBI Taxonomy" id="2234"/>
    <lineage>
        <taxon>Archaea</taxon>
        <taxon>Methanobacteriati</taxon>
        <taxon>Methanobacteriota</taxon>
        <taxon>Archaeoglobi</taxon>
        <taxon>Archaeoglobales</taxon>
        <taxon>Archaeoglobaceae</taxon>
        <taxon>Archaeoglobus</taxon>
    </lineage>
</organism>
<dbReference type="InterPro" id="IPR052216">
    <property type="entry name" value="CRISPR_Csm3_endoribonuclease"/>
</dbReference>
<protein>
    <recommendedName>
        <fullName evidence="2">CRISPR type III-associated protein domain-containing protein</fullName>
    </recommendedName>
</protein>
<dbReference type="AlphaFoldDB" id="A0A7J3M4U3"/>
<accession>A0A7J3M4U3</accession>
<gene>
    <name evidence="3" type="ORF">ENT52_08515</name>
</gene>
<dbReference type="EMBL" id="DSYZ01000160">
    <property type="protein sequence ID" value="HGT83748.1"/>
    <property type="molecule type" value="Genomic_DNA"/>
</dbReference>
<dbReference type="CDD" id="cd09726">
    <property type="entry name" value="RAMP_I_III"/>
    <property type="match status" value="1"/>
</dbReference>
<sequence length="261" mass="29706">MSYYDFVPVDSTLRSVEKPESREKFKNFFLIEPSFKLKSDLHVSSGDKKLVYENGNYSILLLHYRNSEGFPIIPGSSFKGAVSTNFLALTGKAEMTANLFGATGKKAVISKVFFSDLKPEKKELKKVEVLWQWKPKICKYRHVKFYTQKAPRTRKYGLLECIPSGSVVKGKLVAYNLNEIELGGVLVSMGFGIENAVFKIGYGKPQGFGQMRPLDVKVYEVRPEGFEFKKETKNARDSIEKFKKEFEGRILEYSKKIFAGV</sequence>
<dbReference type="PANTHER" id="PTHR35579:SF3">
    <property type="entry name" value="CRISPR SYSTEM CMS ENDORIBONUCLEASE CSM3"/>
    <property type="match status" value="1"/>
</dbReference>
<dbReference type="InterPro" id="IPR005537">
    <property type="entry name" value="RAMP_III_fam"/>
</dbReference>
<dbReference type="GO" id="GO:0051607">
    <property type="term" value="P:defense response to virus"/>
    <property type="evidence" value="ECO:0007669"/>
    <property type="project" value="UniProtKB-KW"/>
</dbReference>